<dbReference type="Proteomes" id="UP000237000">
    <property type="component" value="Unassembled WGS sequence"/>
</dbReference>
<accession>A0A2P5EFX5</accession>
<comment type="caution">
    <text evidence="2">The sequence shown here is derived from an EMBL/GenBank/DDBJ whole genome shotgun (WGS) entry which is preliminary data.</text>
</comment>
<reference evidence="3" key="1">
    <citation type="submission" date="2016-06" db="EMBL/GenBank/DDBJ databases">
        <title>Parallel loss of symbiosis genes in relatives of nitrogen-fixing non-legume Parasponia.</title>
        <authorList>
            <person name="Van Velzen R."/>
            <person name="Holmer R."/>
            <person name="Bu F."/>
            <person name="Rutten L."/>
            <person name="Van Zeijl A."/>
            <person name="Liu W."/>
            <person name="Santuari L."/>
            <person name="Cao Q."/>
            <person name="Sharma T."/>
            <person name="Shen D."/>
            <person name="Roswanjaya Y."/>
            <person name="Wardhani T."/>
            <person name="Kalhor M.S."/>
            <person name="Jansen J."/>
            <person name="Van den Hoogen J."/>
            <person name="Gungor B."/>
            <person name="Hartog M."/>
            <person name="Hontelez J."/>
            <person name="Verver J."/>
            <person name="Yang W.-C."/>
            <person name="Schijlen E."/>
            <person name="Repin R."/>
            <person name="Schilthuizen M."/>
            <person name="Schranz E."/>
            <person name="Heidstra R."/>
            <person name="Miyata K."/>
            <person name="Fedorova E."/>
            <person name="Kohlen W."/>
            <person name="Bisseling T."/>
            <person name="Smit S."/>
            <person name="Geurts R."/>
        </authorList>
    </citation>
    <scope>NUCLEOTIDE SEQUENCE [LARGE SCALE GENOMIC DNA]</scope>
    <source>
        <strain evidence="3">cv. RG33-2</strain>
    </source>
</reference>
<gene>
    <name evidence="2" type="ORF">TorRG33x02_197780</name>
</gene>
<dbReference type="EMBL" id="JXTC01000162">
    <property type="protein sequence ID" value="PON84445.1"/>
    <property type="molecule type" value="Genomic_DNA"/>
</dbReference>
<proteinExistence type="predicted"/>
<protein>
    <submittedName>
        <fullName evidence="2">Uncharacterized protein</fullName>
    </submittedName>
</protein>
<dbReference type="AlphaFoldDB" id="A0A2P5EFX5"/>
<name>A0A2P5EFX5_TREOI</name>
<evidence type="ECO:0000256" key="1">
    <source>
        <dbReference type="SAM" id="MobiDB-lite"/>
    </source>
</evidence>
<feature type="compositionally biased region" description="Polar residues" evidence="1">
    <location>
        <begin position="153"/>
        <end position="163"/>
    </location>
</feature>
<keyword evidence="3" id="KW-1185">Reference proteome</keyword>
<organism evidence="2 3">
    <name type="scientific">Trema orientale</name>
    <name type="common">Charcoal tree</name>
    <name type="synonym">Celtis orientalis</name>
    <dbReference type="NCBI Taxonomy" id="63057"/>
    <lineage>
        <taxon>Eukaryota</taxon>
        <taxon>Viridiplantae</taxon>
        <taxon>Streptophyta</taxon>
        <taxon>Embryophyta</taxon>
        <taxon>Tracheophyta</taxon>
        <taxon>Spermatophyta</taxon>
        <taxon>Magnoliopsida</taxon>
        <taxon>eudicotyledons</taxon>
        <taxon>Gunneridae</taxon>
        <taxon>Pentapetalae</taxon>
        <taxon>rosids</taxon>
        <taxon>fabids</taxon>
        <taxon>Rosales</taxon>
        <taxon>Cannabaceae</taxon>
        <taxon>Trema</taxon>
    </lineage>
</organism>
<evidence type="ECO:0000313" key="2">
    <source>
        <dbReference type="EMBL" id="PON84445.1"/>
    </source>
</evidence>
<dbReference type="InParanoid" id="A0A2P5EFX5"/>
<dbReference type="OrthoDB" id="1000646at2759"/>
<sequence length="163" mass="17196">MNEFPYSELCFSNTTTHPSDTSVQPTLTTSINCTTAQWPHIQFGTIPSTYDQVNNPHHAPQPALAESTVSSSTSNTASATTVSLEPTAIIDIDPPSAGSATEPPLRATDTPVQPATISTHPMITQSKDAIYKPKAYAATKHPLPISPGPLEPTSASEALLDTN</sequence>
<feature type="region of interest" description="Disordered" evidence="1">
    <location>
        <begin position="49"/>
        <end position="115"/>
    </location>
</feature>
<feature type="region of interest" description="Disordered" evidence="1">
    <location>
        <begin position="140"/>
        <end position="163"/>
    </location>
</feature>
<feature type="compositionally biased region" description="Low complexity" evidence="1">
    <location>
        <begin position="67"/>
        <end position="83"/>
    </location>
</feature>
<evidence type="ECO:0000313" key="3">
    <source>
        <dbReference type="Proteomes" id="UP000237000"/>
    </source>
</evidence>